<reference evidence="2 3" key="1">
    <citation type="journal article" date="2011" name="Proc. Natl. Acad. Sci. U.S.A.">
        <title>Genome and transcriptome analyses of the mountain pine beetle-fungal symbiont Grosmannia clavigera, a lodgepole pine pathogen.</title>
        <authorList>
            <person name="DiGuistini S."/>
            <person name="Wang Y."/>
            <person name="Liao N.Y."/>
            <person name="Taylor G."/>
            <person name="Tanguay P."/>
            <person name="Feau N."/>
            <person name="Henrissat B."/>
            <person name="Chan S.K."/>
            <person name="Hesse-Orce U."/>
            <person name="Alamouti S.M."/>
            <person name="Tsui C.K.M."/>
            <person name="Docking R.T."/>
            <person name="Levasseur A."/>
            <person name="Haridas S."/>
            <person name="Robertson G."/>
            <person name="Birol I."/>
            <person name="Holt R.A."/>
            <person name="Marra M.A."/>
            <person name="Hamelin R.C."/>
            <person name="Hirst M."/>
            <person name="Jones S.J.M."/>
            <person name="Bohlmann J."/>
            <person name="Breuil C."/>
        </authorList>
    </citation>
    <scope>NUCLEOTIDE SEQUENCE [LARGE SCALE GENOMIC DNA]</scope>
    <source>
        <strain evidence="3">kw1407 / UAMH 11150</strain>
    </source>
</reference>
<dbReference type="GeneID" id="25982098"/>
<keyword evidence="1" id="KW-0812">Transmembrane</keyword>
<gene>
    <name evidence="2" type="ORF">CMQ_961</name>
</gene>
<dbReference type="Proteomes" id="UP000007796">
    <property type="component" value="Unassembled WGS sequence"/>
</dbReference>
<proteinExistence type="predicted"/>
<evidence type="ECO:0000313" key="2">
    <source>
        <dbReference type="EMBL" id="EFX04033.1"/>
    </source>
</evidence>
<keyword evidence="1" id="KW-1133">Transmembrane helix</keyword>
<dbReference type="InParanoid" id="F0XBZ6"/>
<keyword evidence="3" id="KW-1185">Reference proteome</keyword>
<dbReference type="HOGENOM" id="CLU_1660951_0_0_1"/>
<name>F0XBZ6_GROCL</name>
<sequence>MARPSSAATCSELDAVSAFCMRMRMFSSASNVRRCWRTAKPLSASALADCDIGASMCCRSSAKILRVSACALARLLLPELGLSNSDIVVGIGPDGVLAVFAFTCVVLILKRRLCLGIKLCGQSLVSTQEHTPTDGRLRQTFHWALSGEEAGTTLCTRHI</sequence>
<dbReference type="AlphaFoldDB" id="F0XBZ6"/>
<keyword evidence="1" id="KW-0472">Membrane</keyword>
<feature type="transmembrane region" description="Helical" evidence="1">
    <location>
        <begin position="87"/>
        <end position="109"/>
    </location>
</feature>
<dbReference type="EMBL" id="GL629765">
    <property type="protein sequence ID" value="EFX04033.1"/>
    <property type="molecule type" value="Genomic_DNA"/>
</dbReference>
<protein>
    <submittedName>
        <fullName evidence="2">Hypercellular protein</fullName>
    </submittedName>
</protein>
<organism evidence="3">
    <name type="scientific">Grosmannia clavigera (strain kw1407 / UAMH 11150)</name>
    <name type="common">Blue stain fungus</name>
    <name type="synonym">Graphiocladiella clavigera</name>
    <dbReference type="NCBI Taxonomy" id="655863"/>
    <lineage>
        <taxon>Eukaryota</taxon>
        <taxon>Fungi</taxon>
        <taxon>Dikarya</taxon>
        <taxon>Ascomycota</taxon>
        <taxon>Pezizomycotina</taxon>
        <taxon>Sordariomycetes</taxon>
        <taxon>Sordariomycetidae</taxon>
        <taxon>Ophiostomatales</taxon>
        <taxon>Ophiostomataceae</taxon>
        <taxon>Leptographium</taxon>
    </lineage>
</organism>
<evidence type="ECO:0000313" key="3">
    <source>
        <dbReference type="Proteomes" id="UP000007796"/>
    </source>
</evidence>
<accession>F0XBZ6</accession>
<dbReference type="RefSeq" id="XP_014173515.1">
    <property type="nucleotide sequence ID" value="XM_014318040.1"/>
</dbReference>
<evidence type="ECO:0000256" key="1">
    <source>
        <dbReference type="SAM" id="Phobius"/>
    </source>
</evidence>